<evidence type="ECO:0000313" key="3">
    <source>
        <dbReference type="EMBL" id="EFJ15104.1"/>
    </source>
</evidence>
<evidence type="ECO:0008006" key="5">
    <source>
        <dbReference type="Google" id="ProtNLM"/>
    </source>
</evidence>
<protein>
    <recommendedName>
        <fullName evidence="5">Pentacotripeptide-repeat region of PRORP domain-containing protein</fullName>
    </recommendedName>
</protein>
<dbReference type="InterPro" id="IPR046848">
    <property type="entry name" value="E_motif"/>
</dbReference>
<dbReference type="eggNOG" id="KOG4197">
    <property type="taxonomic scope" value="Eukaryota"/>
</dbReference>
<evidence type="ECO:0000313" key="4">
    <source>
        <dbReference type="Proteomes" id="UP000001514"/>
    </source>
</evidence>
<keyword evidence="4" id="KW-1185">Reference proteome</keyword>
<dbReference type="Gramene" id="EFJ15104">
    <property type="protein sequence ID" value="EFJ15104"/>
    <property type="gene ID" value="SELMODRAFT_119347"/>
</dbReference>
<dbReference type="Pfam" id="PF13041">
    <property type="entry name" value="PPR_2"/>
    <property type="match status" value="1"/>
</dbReference>
<dbReference type="AlphaFoldDB" id="D8SL71"/>
<dbReference type="PANTHER" id="PTHR47926:SF533">
    <property type="entry name" value="DYW DOMAIN-CONTAINING PROTEIN"/>
    <property type="match status" value="1"/>
</dbReference>
<dbReference type="NCBIfam" id="TIGR00756">
    <property type="entry name" value="PPR"/>
    <property type="match status" value="1"/>
</dbReference>
<feature type="repeat" description="PPR" evidence="2">
    <location>
        <begin position="224"/>
        <end position="258"/>
    </location>
</feature>
<gene>
    <name evidence="3" type="ORF">SELMODRAFT_119347</name>
</gene>
<feature type="repeat" description="PPR" evidence="2">
    <location>
        <begin position="116"/>
        <end position="150"/>
    </location>
</feature>
<keyword evidence="1" id="KW-0677">Repeat</keyword>
<sequence>MYARCGSLDDACRVFQHIQQPDAFSWNILVQAHATSARLHDAAAIFFSVMPARDVVSWTTMVRMYAQDRQQRLAQEIFLAMPCHNLVSWNTLLAGYAQQGHIEVAQRVFDAAPCKDEISWTTMLQCYADAEELENALGVFHRLPEHCVFSKTVVMSAVIGCYAVLGDVAEAKRVFERLPEDAVSTFGRMSHCNTCSWNCMVAAFAHKGRLEDAKILFNNTPQHNLASWNNIIGAYAAKGHGHEALDLFQEMVLAGFTPDCITFMHVLGACSHVGMLRRSCELFAWMSSEHYRSPTRQHYYRMIDIVARAGEVAEAERLVHGLPFSPDPVAWSTVLAACRTHGDVECGARAAQQLGCMGVASCSNHYVLLSNMFVAVGRREDAACLRRSMQDKGLRKPPGVSIVEPHF</sequence>
<organism evidence="4">
    <name type="scientific">Selaginella moellendorffii</name>
    <name type="common">Spikemoss</name>
    <dbReference type="NCBI Taxonomy" id="88036"/>
    <lineage>
        <taxon>Eukaryota</taxon>
        <taxon>Viridiplantae</taxon>
        <taxon>Streptophyta</taxon>
        <taxon>Embryophyta</taxon>
        <taxon>Tracheophyta</taxon>
        <taxon>Lycopodiopsida</taxon>
        <taxon>Selaginellales</taxon>
        <taxon>Selaginellaceae</taxon>
        <taxon>Selaginella</taxon>
    </lineage>
</organism>
<dbReference type="Pfam" id="PF01535">
    <property type="entry name" value="PPR"/>
    <property type="match status" value="5"/>
</dbReference>
<dbReference type="InterPro" id="IPR011990">
    <property type="entry name" value="TPR-like_helical_dom_sf"/>
</dbReference>
<dbReference type="GO" id="GO:0009451">
    <property type="term" value="P:RNA modification"/>
    <property type="evidence" value="ECO:0007669"/>
    <property type="project" value="InterPro"/>
</dbReference>
<proteinExistence type="predicted"/>
<dbReference type="InterPro" id="IPR046960">
    <property type="entry name" value="PPR_At4g14850-like_plant"/>
</dbReference>
<evidence type="ECO:0000256" key="2">
    <source>
        <dbReference type="PROSITE-ProRule" id="PRU00708"/>
    </source>
</evidence>
<dbReference type="FunFam" id="1.25.40.10:FF:000090">
    <property type="entry name" value="Pentatricopeptide repeat-containing protein, chloroplastic"/>
    <property type="match status" value="1"/>
</dbReference>
<dbReference type="Proteomes" id="UP000001514">
    <property type="component" value="Unassembled WGS sequence"/>
</dbReference>
<dbReference type="InParanoid" id="D8SL71"/>
<dbReference type="PROSITE" id="PS51375">
    <property type="entry name" value="PPR"/>
    <property type="match status" value="2"/>
</dbReference>
<reference evidence="3 4" key="1">
    <citation type="journal article" date="2011" name="Science">
        <title>The Selaginella genome identifies genetic changes associated with the evolution of vascular plants.</title>
        <authorList>
            <person name="Banks J.A."/>
            <person name="Nishiyama T."/>
            <person name="Hasebe M."/>
            <person name="Bowman J.L."/>
            <person name="Gribskov M."/>
            <person name="dePamphilis C."/>
            <person name="Albert V.A."/>
            <person name="Aono N."/>
            <person name="Aoyama T."/>
            <person name="Ambrose B.A."/>
            <person name="Ashton N.W."/>
            <person name="Axtell M.J."/>
            <person name="Barker E."/>
            <person name="Barker M.S."/>
            <person name="Bennetzen J.L."/>
            <person name="Bonawitz N.D."/>
            <person name="Chapple C."/>
            <person name="Cheng C."/>
            <person name="Correa L.G."/>
            <person name="Dacre M."/>
            <person name="DeBarry J."/>
            <person name="Dreyer I."/>
            <person name="Elias M."/>
            <person name="Engstrom E.M."/>
            <person name="Estelle M."/>
            <person name="Feng L."/>
            <person name="Finet C."/>
            <person name="Floyd S.K."/>
            <person name="Frommer W.B."/>
            <person name="Fujita T."/>
            <person name="Gramzow L."/>
            <person name="Gutensohn M."/>
            <person name="Harholt J."/>
            <person name="Hattori M."/>
            <person name="Heyl A."/>
            <person name="Hirai T."/>
            <person name="Hiwatashi Y."/>
            <person name="Ishikawa M."/>
            <person name="Iwata M."/>
            <person name="Karol K.G."/>
            <person name="Koehler B."/>
            <person name="Kolukisaoglu U."/>
            <person name="Kubo M."/>
            <person name="Kurata T."/>
            <person name="Lalonde S."/>
            <person name="Li K."/>
            <person name="Li Y."/>
            <person name="Litt A."/>
            <person name="Lyons E."/>
            <person name="Manning G."/>
            <person name="Maruyama T."/>
            <person name="Michael T.P."/>
            <person name="Mikami K."/>
            <person name="Miyazaki S."/>
            <person name="Morinaga S."/>
            <person name="Murata T."/>
            <person name="Mueller-Roeber B."/>
            <person name="Nelson D.R."/>
            <person name="Obara M."/>
            <person name="Oguri Y."/>
            <person name="Olmstead R.G."/>
            <person name="Onodera N."/>
            <person name="Petersen B.L."/>
            <person name="Pils B."/>
            <person name="Prigge M."/>
            <person name="Rensing S.A."/>
            <person name="Riano-Pachon D.M."/>
            <person name="Roberts A.W."/>
            <person name="Sato Y."/>
            <person name="Scheller H.V."/>
            <person name="Schulz B."/>
            <person name="Schulz C."/>
            <person name="Shakirov E.V."/>
            <person name="Shibagaki N."/>
            <person name="Shinohara N."/>
            <person name="Shippen D.E."/>
            <person name="Soerensen I."/>
            <person name="Sotooka R."/>
            <person name="Sugimoto N."/>
            <person name="Sugita M."/>
            <person name="Sumikawa N."/>
            <person name="Tanurdzic M."/>
            <person name="Theissen G."/>
            <person name="Ulvskov P."/>
            <person name="Wakazuki S."/>
            <person name="Weng J.K."/>
            <person name="Willats W.W."/>
            <person name="Wipf D."/>
            <person name="Wolf P.G."/>
            <person name="Yang L."/>
            <person name="Zimmer A.D."/>
            <person name="Zhu Q."/>
            <person name="Mitros T."/>
            <person name="Hellsten U."/>
            <person name="Loque D."/>
            <person name="Otillar R."/>
            <person name="Salamov A."/>
            <person name="Schmutz J."/>
            <person name="Shapiro H."/>
            <person name="Lindquist E."/>
            <person name="Lucas S."/>
            <person name="Rokhsar D."/>
            <person name="Grigoriev I.V."/>
        </authorList>
    </citation>
    <scope>NUCLEOTIDE SEQUENCE [LARGE SCALE GENOMIC DNA]</scope>
</reference>
<dbReference type="PANTHER" id="PTHR47926">
    <property type="entry name" value="PENTATRICOPEPTIDE REPEAT-CONTAINING PROTEIN"/>
    <property type="match status" value="1"/>
</dbReference>
<dbReference type="Gene3D" id="1.25.40.10">
    <property type="entry name" value="Tetratricopeptide repeat domain"/>
    <property type="match status" value="4"/>
</dbReference>
<name>D8SL71_SELML</name>
<dbReference type="EMBL" id="GL377625">
    <property type="protein sequence ID" value="EFJ15104.1"/>
    <property type="molecule type" value="Genomic_DNA"/>
</dbReference>
<dbReference type="GO" id="GO:0003723">
    <property type="term" value="F:RNA binding"/>
    <property type="evidence" value="ECO:0007669"/>
    <property type="project" value="InterPro"/>
</dbReference>
<dbReference type="Pfam" id="PF20431">
    <property type="entry name" value="E_motif"/>
    <property type="match status" value="1"/>
</dbReference>
<dbReference type="OMA" id="CKDEISW"/>
<dbReference type="InterPro" id="IPR002885">
    <property type="entry name" value="PPR_rpt"/>
</dbReference>
<dbReference type="SUPFAM" id="SSF48452">
    <property type="entry name" value="TPR-like"/>
    <property type="match status" value="1"/>
</dbReference>
<dbReference type="KEGG" id="smo:SELMODRAFT_119347"/>
<accession>D8SL71</accession>
<dbReference type="HOGENOM" id="CLU_002706_0_0_1"/>
<evidence type="ECO:0000256" key="1">
    <source>
        <dbReference type="ARBA" id="ARBA00022737"/>
    </source>
</evidence>